<sequence>MKTHRATQVERGQKTDPAAKQHENVMIVLIKLSLILTGTAGPDKEVLSALQKAAVTPVVKLAPTNELISDMKCGVYVRAPRCGALSFPSLLGGKFKGESAL</sequence>
<reference evidence="1" key="1">
    <citation type="submission" date="2023-08" db="EMBL/GenBank/DDBJ databases">
        <authorList>
            <person name="Alioto T."/>
            <person name="Alioto T."/>
            <person name="Gomez Garrido J."/>
        </authorList>
    </citation>
    <scope>NUCLEOTIDE SEQUENCE</scope>
</reference>
<protein>
    <submittedName>
        <fullName evidence="1">Uncharacterized protein</fullName>
    </submittedName>
</protein>
<dbReference type="Proteomes" id="UP001178508">
    <property type="component" value="Chromosome 6"/>
</dbReference>
<dbReference type="EMBL" id="OY660869">
    <property type="protein sequence ID" value="CAJ1059165.1"/>
    <property type="molecule type" value="Genomic_DNA"/>
</dbReference>
<accession>A0AAV1FDR5</accession>
<keyword evidence="2" id="KW-1185">Reference proteome</keyword>
<evidence type="ECO:0000313" key="1">
    <source>
        <dbReference type="EMBL" id="CAJ1059165.1"/>
    </source>
</evidence>
<evidence type="ECO:0000313" key="2">
    <source>
        <dbReference type="Proteomes" id="UP001178508"/>
    </source>
</evidence>
<dbReference type="AlphaFoldDB" id="A0AAV1FDR5"/>
<proteinExistence type="predicted"/>
<gene>
    <name evidence="1" type="ORF">XNOV1_A035792</name>
</gene>
<name>A0AAV1FDR5_XYRNO</name>
<organism evidence="1 2">
    <name type="scientific">Xyrichtys novacula</name>
    <name type="common">Pearly razorfish</name>
    <name type="synonym">Hemipteronotus novacula</name>
    <dbReference type="NCBI Taxonomy" id="13765"/>
    <lineage>
        <taxon>Eukaryota</taxon>
        <taxon>Metazoa</taxon>
        <taxon>Chordata</taxon>
        <taxon>Craniata</taxon>
        <taxon>Vertebrata</taxon>
        <taxon>Euteleostomi</taxon>
        <taxon>Actinopterygii</taxon>
        <taxon>Neopterygii</taxon>
        <taxon>Teleostei</taxon>
        <taxon>Neoteleostei</taxon>
        <taxon>Acanthomorphata</taxon>
        <taxon>Eupercaria</taxon>
        <taxon>Labriformes</taxon>
        <taxon>Labridae</taxon>
        <taxon>Xyrichtys</taxon>
    </lineage>
</organism>